<evidence type="ECO:0000313" key="6">
    <source>
        <dbReference type="Proteomes" id="UP001057702"/>
    </source>
</evidence>
<dbReference type="PANTHER" id="PTHR30349:SF64">
    <property type="entry name" value="PROPHAGE INTEGRASE INTD-RELATED"/>
    <property type="match status" value="1"/>
</dbReference>
<dbReference type="InterPro" id="IPR004107">
    <property type="entry name" value="Integrase_SAM-like_N"/>
</dbReference>
<evidence type="ECO:0000256" key="3">
    <source>
        <dbReference type="PROSITE-ProRule" id="PRU01248"/>
    </source>
</evidence>
<evidence type="ECO:0000256" key="2">
    <source>
        <dbReference type="ARBA" id="ARBA00023172"/>
    </source>
</evidence>
<accession>A0ABT1PZI6</accession>
<dbReference type="Gene3D" id="1.10.443.10">
    <property type="entry name" value="Intergrase catalytic core"/>
    <property type="match status" value="1"/>
</dbReference>
<comment type="caution">
    <text evidence="5">The sequence shown here is derived from an EMBL/GenBank/DDBJ whole genome shotgun (WGS) entry which is preliminary data.</text>
</comment>
<protein>
    <submittedName>
        <fullName evidence="5">Tyrosine-type recombinase/integrase</fullName>
    </submittedName>
</protein>
<dbReference type="Gene3D" id="1.10.150.130">
    <property type="match status" value="1"/>
</dbReference>
<dbReference type="InterPro" id="IPR044068">
    <property type="entry name" value="CB"/>
</dbReference>
<sequence length="444" mass="51023">MDEQMRPVEPVSSWFRRLAVERRDPETLRCYAYIVRRLCAFLAERGSDLLSVTEADLLAYRAARTELQDVPVDNETWRREASVLNALFTWLVEEGHLRRRPFRMHNQSNPLNLGIKHEMQIRHLSLEQYLYFRDVGMGGQLPDGGVDHTFRGWAPHRHRAAVELALMTGMRKQEWSTLLLPELTEGTRRPGDPVEVVLQACAKYKKRRIVYVPPAALEMVETYLLLERPEVAAKAAKTLARRHKDLFVVTEVDHAHGRISGILEGKRRTFAIAAMPPRLRRLAVRDTDGGLEPLAVFIGHGGRMLGPSSWDRIREDAWRRMDEHSHTSAAPMLPKRPWRFHDLRHTFCLQLLKYLMRLVADREAATPSLGLPTLSEHIAFNPLLVVQRRMGHSSPATTYLYLRYLEDPMNYVDAAFAQWAEHDGATYAEIARQAFVREGDDNAS</sequence>
<organism evidence="5 6">
    <name type="scientific">Streptomyces humicola</name>
    <dbReference type="NCBI Taxonomy" id="2953240"/>
    <lineage>
        <taxon>Bacteria</taxon>
        <taxon>Bacillati</taxon>
        <taxon>Actinomycetota</taxon>
        <taxon>Actinomycetes</taxon>
        <taxon>Kitasatosporales</taxon>
        <taxon>Streptomycetaceae</taxon>
        <taxon>Streptomyces</taxon>
    </lineage>
</organism>
<dbReference type="InterPro" id="IPR013762">
    <property type="entry name" value="Integrase-like_cat_sf"/>
</dbReference>
<evidence type="ECO:0000256" key="1">
    <source>
        <dbReference type="ARBA" id="ARBA00023125"/>
    </source>
</evidence>
<dbReference type="Pfam" id="PF02899">
    <property type="entry name" value="Phage_int_SAM_1"/>
    <property type="match status" value="1"/>
</dbReference>
<reference evidence="5" key="1">
    <citation type="submission" date="2022-06" db="EMBL/GenBank/DDBJ databases">
        <title>Draft genome sequence of Streptomyces sp. RB6PN25 isolated from peat swamp forest in Thailand.</title>
        <authorList>
            <person name="Duangmal K."/>
            <person name="Klaysubun C."/>
        </authorList>
    </citation>
    <scope>NUCLEOTIDE SEQUENCE</scope>
    <source>
        <strain evidence="5">RB6PN25</strain>
    </source>
</reference>
<dbReference type="InterPro" id="IPR011010">
    <property type="entry name" value="DNA_brk_join_enz"/>
</dbReference>
<dbReference type="PANTHER" id="PTHR30349">
    <property type="entry name" value="PHAGE INTEGRASE-RELATED"/>
    <property type="match status" value="1"/>
</dbReference>
<dbReference type="EMBL" id="JANFNG010000010">
    <property type="protein sequence ID" value="MCQ4081952.1"/>
    <property type="molecule type" value="Genomic_DNA"/>
</dbReference>
<dbReference type="SUPFAM" id="SSF56349">
    <property type="entry name" value="DNA breaking-rejoining enzymes"/>
    <property type="match status" value="2"/>
</dbReference>
<dbReference type="Proteomes" id="UP001057702">
    <property type="component" value="Unassembled WGS sequence"/>
</dbReference>
<evidence type="ECO:0000313" key="5">
    <source>
        <dbReference type="EMBL" id="MCQ4081952.1"/>
    </source>
</evidence>
<proteinExistence type="predicted"/>
<gene>
    <name evidence="5" type="ORF">NGB36_15380</name>
</gene>
<feature type="domain" description="Core-binding (CB)" evidence="4">
    <location>
        <begin position="5"/>
        <end position="92"/>
    </location>
</feature>
<dbReference type="PROSITE" id="PS51900">
    <property type="entry name" value="CB"/>
    <property type="match status" value="1"/>
</dbReference>
<evidence type="ECO:0000259" key="4">
    <source>
        <dbReference type="PROSITE" id="PS51900"/>
    </source>
</evidence>
<keyword evidence="1 3" id="KW-0238">DNA-binding</keyword>
<keyword evidence="6" id="KW-1185">Reference proteome</keyword>
<dbReference type="RefSeq" id="WP_255920847.1">
    <property type="nucleotide sequence ID" value="NZ_JANFNG010000010.1"/>
</dbReference>
<dbReference type="InterPro" id="IPR050090">
    <property type="entry name" value="Tyrosine_recombinase_XerCD"/>
</dbReference>
<dbReference type="InterPro" id="IPR010998">
    <property type="entry name" value="Integrase_recombinase_N"/>
</dbReference>
<name>A0ABT1PZI6_9ACTN</name>
<keyword evidence="2" id="KW-0233">DNA recombination</keyword>